<dbReference type="EMBL" id="BK016237">
    <property type="protein sequence ID" value="DAG04082.1"/>
    <property type="molecule type" value="Genomic_DNA"/>
</dbReference>
<evidence type="ECO:0000313" key="1">
    <source>
        <dbReference type="EMBL" id="DAG04082.1"/>
    </source>
</evidence>
<proteinExistence type="predicted"/>
<name>A0A8S5VBD4_9CAUD</name>
<accession>A0A8S5VBD4</accession>
<sequence length="296" mass="34429">MYSQSILPEKFSTFEYYENKLPMWLRASTTFKEHFRIWFDLMIQDISYEGVINTLDWMLYLVNIFDNTPEYLASGKNLYLENLLNLPGTKENVTKLDAADGVEIMFKKYLTFNEVYKATRYDVLLDGKSIGKVRTQNEASDPDRYGDKSDWLDKIGELFGVKRALSVQYTENNIVKTEQLNLNNEDFLKLIQCQIIKNYFNGSYEQIKQYYEKVGLRVLYINAEEEATCNVYLLKTEDSAFDYSDNIKKLFLSGLMLIESAGIKYTTGVIDLGALLIWDKPVTGNYTGWDYGEWIA</sequence>
<protein>
    <submittedName>
        <fullName evidence="1">Uncharacterized protein</fullName>
    </submittedName>
</protein>
<reference evidence="1" key="1">
    <citation type="journal article" date="2021" name="Proc. Natl. Acad. Sci. U.S.A.">
        <title>A Catalog of Tens of Thousands of Viruses from Human Metagenomes Reveals Hidden Associations with Chronic Diseases.</title>
        <authorList>
            <person name="Tisza M.J."/>
            <person name="Buck C.B."/>
        </authorList>
    </citation>
    <scope>NUCLEOTIDE SEQUENCE</scope>
    <source>
        <strain evidence="1">CtbEa13</strain>
    </source>
</reference>
<organism evidence="1">
    <name type="scientific">Myoviridae sp. ctbEa13</name>
    <dbReference type="NCBI Taxonomy" id="2825136"/>
    <lineage>
        <taxon>Viruses</taxon>
        <taxon>Duplodnaviria</taxon>
        <taxon>Heunggongvirae</taxon>
        <taxon>Uroviricota</taxon>
        <taxon>Caudoviricetes</taxon>
    </lineage>
</organism>